<dbReference type="AlphaFoldDB" id="A0A315ZFZ5"/>
<feature type="domain" description="SecDF P1 head subdomain" evidence="2">
    <location>
        <begin position="55"/>
        <end position="147"/>
    </location>
</feature>
<evidence type="ECO:0000256" key="1">
    <source>
        <dbReference type="SAM" id="SignalP"/>
    </source>
</evidence>
<dbReference type="Pfam" id="PF22599">
    <property type="entry name" value="SecDF_P1_head"/>
    <property type="match status" value="1"/>
</dbReference>
<feature type="signal peptide" evidence="1">
    <location>
        <begin position="1"/>
        <end position="23"/>
    </location>
</feature>
<keyword evidence="4" id="KW-1185">Reference proteome</keyword>
<comment type="caution">
    <text evidence="3">The sequence shown here is derived from an EMBL/GenBank/DDBJ whole genome shotgun (WGS) entry which is preliminary data.</text>
</comment>
<dbReference type="EMBL" id="QGDO01000001">
    <property type="protein sequence ID" value="PWJ44232.1"/>
    <property type="molecule type" value="Genomic_DNA"/>
</dbReference>
<reference evidence="3 4" key="1">
    <citation type="submission" date="2018-03" db="EMBL/GenBank/DDBJ databases">
        <title>Genomic Encyclopedia of Archaeal and Bacterial Type Strains, Phase II (KMG-II): from individual species to whole genera.</title>
        <authorList>
            <person name="Goeker M."/>
        </authorList>
    </citation>
    <scope>NUCLEOTIDE SEQUENCE [LARGE SCALE GENOMIC DNA]</scope>
    <source>
        <strain evidence="3 4">DSM 28229</strain>
    </source>
</reference>
<organism evidence="3 4">
    <name type="scientific">Sediminitomix flava</name>
    <dbReference type="NCBI Taxonomy" id="379075"/>
    <lineage>
        <taxon>Bacteria</taxon>
        <taxon>Pseudomonadati</taxon>
        <taxon>Bacteroidota</taxon>
        <taxon>Cytophagia</taxon>
        <taxon>Cytophagales</taxon>
        <taxon>Flammeovirgaceae</taxon>
        <taxon>Sediminitomix</taxon>
    </lineage>
</organism>
<accession>A0A315ZFZ5</accession>
<sequence>MNLYNLRSLFVLISMSLTLNASAQELSDLKTLDRPNGFYATLNYEADNVINEDTFEKEPSITHTDYKRVSKKKDGLGMWAIQIVFNKQGQEKIYQLTKENINKPIAIVIDKHIVSMPKIMMPITGDKTLISGNFTEQEVDNMVKQLKTK</sequence>
<keyword evidence="1" id="KW-0732">Signal</keyword>
<evidence type="ECO:0000313" key="4">
    <source>
        <dbReference type="Proteomes" id="UP000245535"/>
    </source>
</evidence>
<name>A0A315ZFZ5_SEDFL</name>
<gene>
    <name evidence="3" type="ORF">BC781_101582</name>
</gene>
<dbReference type="Gene3D" id="3.30.1360.200">
    <property type="match status" value="1"/>
</dbReference>
<dbReference type="OrthoDB" id="1245443at2"/>
<dbReference type="RefSeq" id="WP_146201611.1">
    <property type="nucleotide sequence ID" value="NZ_QGDO01000001.1"/>
</dbReference>
<feature type="chain" id="PRO_5016421495" description="SecDF P1 head subdomain domain-containing protein" evidence="1">
    <location>
        <begin position="24"/>
        <end position="149"/>
    </location>
</feature>
<evidence type="ECO:0000313" key="3">
    <source>
        <dbReference type="EMBL" id="PWJ44232.1"/>
    </source>
</evidence>
<protein>
    <recommendedName>
        <fullName evidence="2">SecDF P1 head subdomain domain-containing protein</fullName>
    </recommendedName>
</protein>
<proteinExistence type="predicted"/>
<dbReference type="InterPro" id="IPR054384">
    <property type="entry name" value="SecDF_P1_head"/>
</dbReference>
<dbReference type="Proteomes" id="UP000245535">
    <property type="component" value="Unassembled WGS sequence"/>
</dbReference>
<evidence type="ECO:0000259" key="2">
    <source>
        <dbReference type="Pfam" id="PF22599"/>
    </source>
</evidence>